<dbReference type="SUPFAM" id="SSF55681">
    <property type="entry name" value="Class II aaRS and biotin synthetases"/>
    <property type="match status" value="1"/>
</dbReference>
<evidence type="ECO:0000259" key="1">
    <source>
        <dbReference type="PROSITE" id="PS51733"/>
    </source>
</evidence>
<evidence type="ECO:0000313" key="3">
    <source>
        <dbReference type="Proteomes" id="UP001153954"/>
    </source>
</evidence>
<gene>
    <name evidence="2" type="ORF">EEDITHA_LOCUS10838</name>
</gene>
<dbReference type="Pfam" id="PF02237">
    <property type="entry name" value="BPL_C"/>
    <property type="match status" value="1"/>
</dbReference>
<organism evidence="2 3">
    <name type="scientific">Euphydryas editha</name>
    <name type="common">Edith's checkerspot</name>
    <dbReference type="NCBI Taxonomy" id="104508"/>
    <lineage>
        <taxon>Eukaryota</taxon>
        <taxon>Metazoa</taxon>
        <taxon>Ecdysozoa</taxon>
        <taxon>Arthropoda</taxon>
        <taxon>Hexapoda</taxon>
        <taxon>Insecta</taxon>
        <taxon>Pterygota</taxon>
        <taxon>Neoptera</taxon>
        <taxon>Endopterygota</taxon>
        <taxon>Lepidoptera</taxon>
        <taxon>Glossata</taxon>
        <taxon>Ditrysia</taxon>
        <taxon>Papilionoidea</taxon>
        <taxon>Nymphalidae</taxon>
        <taxon>Nymphalinae</taxon>
        <taxon>Euphydryas</taxon>
    </lineage>
</organism>
<dbReference type="GO" id="GO:0004077">
    <property type="term" value="F:biotin--[biotin carboxyl-carrier protein] ligase activity"/>
    <property type="evidence" value="ECO:0007669"/>
    <property type="project" value="TreeGrafter"/>
</dbReference>
<dbReference type="PANTHER" id="PTHR12835">
    <property type="entry name" value="BIOTIN PROTEIN LIGASE"/>
    <property type="match status" value="1"/>
</dbReference>
<name>A0AAU9UBJ7_EUPED</name>
<dbReference type="Gene3D" id="3.30.930.10">
    <property type="entry name" value="Bira Bifunctional Protein, Domain 2"/>
    <property type="match status" value="1"/>
</dbReference>
<protein>
    <recommendedName>
        <fullName evidence="1">BPL/LPL catalytic domain-containing protein</fullName>
    </recommendedName>
</protein>
<dbReference type="GO" id="GO:0005737">
    <property type="term" value="C:cytoplasm"/>
    <property type="evidence" value="ECO:0007669"/>
    <property type="project" value="TreeGrafter"/>
</dbReference>
<feature type="domain" description="BPL/LPL catalytic" evidence="1">
    <location>
        <begin position="1"/>
        <end position="103"/>
    </location>
</feature>
<dbReference type="InterPro" id="IPR004143">
    <property type="entry name" value="BPL_LPL_catalytic"/>
</dbReference>
<accession>A0AAU9UBJ7</accession>
<sequence length="179" mass="19752">MSFISTFEVFIIFVNRIKWPNDVYYGREVKLGGTMTTADCIGEDVMVEIGTGVNIANSVPTTCVNDIISEYNKNNGTTLAPISVEKFLARYCSHLERILEMLDDDAGVESFLELYYQYWMHSGEEIKVKSSEDGSPVQGTISGLDSSGWLLVDTPGGRVRVAPDGNTFDIMSGLIAPKF</sequence>
<reference evidence="2" key="1">
    <citation type="submission" date="2022-03" db="EMBL/GenBank/DDBJ databases">
        <authorList>
            <person name="Tunstrom K."/>
        </authorList>
    </citation>
    <scope>NUCLEOTIDE SEQUENCE</scope>
</reference>
<comment type="caution">
    <text evidence="2">The sequence shown here is derived from an EMBL/GenBank/DDBJ whole genome shotgun (WGS) entry which is preliminary data.</text>
</comment>
<dbReference type="AlphaFoldDB" id="A0AAU9UBJ7"/>
<proteinExistence type="predicted"/>
<dbReference type="PANTHER" id="PTHR12835:SF5">
    <property type="entry name" value="BIOTIN--PROTEIN LIGASE"/>
    <property type="match status" value="1"/>
</dbReference>
<dbReference type="InterPro" id="IPR045864">
    <property type="entry name" value="aa-tRNA-synth_II/BPL/LPL"/>
</dbReference>
<dbReference type="InterPro" id="IPR003142">
    <property type="entry name" value="BPL_C"/>
</dbReference>
<dbReference type="Proteomes" id="UP001153954">
    <property type="component" value="Unassembled WGS sequence"/>
</dbReference>
<evidence type="ECO:0000313" key="2">
    <source>
        <dbReference type="EMBL" id="CAH2095373.1"/>
    </source>
</evidence>
<dbReference type="PROSITE" id="PS51733">
    <property type="entry name" value="BPL_LPL_CATALYTIC"/>
    <property type="match status" value="1"/>
</dbReference>
<dbReference type="EMBL" id="CAKOGL010000015">
    <property type="protein sequence ID" value="CAH2095373.1"/>
    <property type="molecule type" value="Genomic_DNA"/>
</dbReference>
<keyword evidence="3" id="KW-1185">Reference proteome</keyword>